<reference evidence="1 2" key="1">
    <citation type="journal article" date="2019" name="Nat. Microbiol.">
        <title>Mediterranean grassland soil C-N compound turnover is dependent on rainfall and depth, and is mediated by genomically divergent microorganisms.</title>
        <authorList>
            <person name="Diamond S."/>
            <person name="Andeer P.F."/>
            <person name="Li Z."/>
            <person name="Crits-Christoph A."/>
            <person name="Burstein D."/>
            <person name="Anantharaman K."/>
            <person name="Lane K.R."/>
            <person name="Thomas B.C."/>
            <person name="Pan C."/>
            <person name="Northen T.R."/>
            <person name="Banfield J.F."/>
        </authorList>
    </citation>
    <scope>NUCLEOTIDE SEQUENCE [LARGE SCALE GENOMIC DNA]</scope>
    <source>
        <strain evidence="1">WS_2</strain>
    </source>
</reference>
<proteinExistence type="predicted"/>
<protein>
    <recommendedName>
        <fullName evidence="3">TonB-dependent receptor</fullName>
    </recommendedName>
</protein>
<evidence type="ECO:0000313" key="2">
    <source>
        <dbReference type="Proteomes" id="UP000317716"/>
    </source>
</evidence>
<dbReference type="EMBL" id="VBOS01000452">
    <property type="protein sequence ID" value="TMQ49294.1"/>
    <property type="molecule type" value="Genomic_DNA"/>
</dbReference>
<dbReference type="Proteomes" id="UP000317716">
    <property type="component" value="Unassembled WGS sequence"/>
</dbReference>
<name>A0A538SD52_UNCEI</name>
<sequence length="408" mass="44976">MPHVHPASPQQSKMFHFHHEDMPTGMFGPYPLMRESSGTSWQPESSLHEGLHFARGTWTTMVHGWANAVWDHQGGPRGDEKIFGANMVMGRTHGKFGPGTLGFSAMLSAEPWTIGKQGYPLLLQTGESADGVKPLIDRQHPHDLWMELATSYFISPDPTGSLFVYAGLPGEPALGPPVFMHRMSGEAFPEAPIGHHWLDATHISYGVLTAGLVDGSWKFEGSLFRGREPDQNRLDIEQPRLDSHSFRLSLNPTPALALQTSYGRLHSPEALEPDVDVDRTTVSAVMNASRNGRLVQTTIAWGRNHESTGSNLEAFLLESTARVGRSTWMTRVEQVEKDNLLPPGDPRAGKIYDVDKLSAGYAFDVWPRYPVSFAVGGFASISRTPDELDPVYGKNPVSGMVFVRAVLR</sequence>
<organism evidence="1 2">
    <name type="scientific">Eiseniibacteriota bacterium</name>
    <dbReference type="NCBI Taxonomy" id="2212470"/>
    <lineage>
        <taxon>Bacteria</taxon>
        <taxon>Candidatus Eiseniibacteriota</taxon>
    </lineage>
</organism>
<comment type="caution">
    <text evidence="1">The sequence shown here is derived from an EMBL/GenBank/DDBJ whole genome shotgun (WGS) entry which is preliminary data.</text>
</comment>
<evidence type="ECO:0008006" key="3">
    <source>
        <dbReference type="Google" id="ProtNLM"/>
    </source>
</evidence>
<gene>
    <name evidence="1" type="ORF">E6K72_12400</name>
</gene>
<evidence type="ECO:0000313" key="1">
    <source>
        <dbReference type="EMBL" id="TMQ49294.1"/>
    </source>
</evidence>
<dbReference type="AlphaFoldDB" id="A0A538SD52"/>
<accession>A0A538SD52</accession>